<sequence>MAKKGPLENPFKQAKSDKEEVLEEAPAAKEPKAKEYATVALDSNEPGTTTISAYPSRRGSRNLKRNNSKEAAARKISFVPGEDIENVREEVSRTGKKRSC</sequence>
<evidence type="ECO:0000313" key="2">
    <source>
        <dbReference type="EMBL" id="CAL1377974.1"/>
    </source>
</evidence>
<dbReference type="Proteomes" id="UP001497516">
    <property type="component" value="Chromosome 3"/>
</dbReference>
<keyword evidence="3" id="KW-1185">Reference proteome</keyword>
<reference evidence="2 3" key="1">
    <citation type="submission" date="2024-04" db="EMBL/GenBank/DDBJ databases">
        <authorList>
            <person name="Fracassetti M."/>
        </authorList>
    </citation>
    <scope>NUCLEOTIDE SEQUENCE [LARGE SCALE GENOMIC DNA]</scope>
</reference>
<feature type="compositionally biased region" description="Basic and acidic residues" evidence="1">
    <location>
        <begin position="26"/>
        <end position="35"/>
    </location>
</feature>
<protein>
    <submittedName>
        <fullName evidence="2">Uncharacterized protein</fullName>
    </submittedName>
</protein>
<evidence type="ECO:0000256" key="1">
    <source>
        <dbReference type="SAM" id="MobiDB-lite"/>
    </source>
</evidence>
<dbReference type="EMBL" id="OZ034816">
    <property type="protein sequence ID" value="CAL1377974.1"/>
    <property type="molecule type" value="Genomic_DNA"/>
</dbReference>
<organism evidence="2 3">
    <name type="scientific">Linum trigynum</name>
    <dbReference type="NCBI Taxonomy" id="586398"/>
    <lineage>
        <taxon>Eukaryota</taxon>
        <taxon>Viridiplantae</taxon>
        <taxon>Streptophyta</taxon>
        <taxon>Embryophyta</taxon>
        <taxon>Tracheophyta</taxon>
        <taxon>Spermatophyta</taxon>
        <taxon>Magnoliopsida</taxon>
        <taxon>eudicotyledons</taxon>
        <taxon>Gunneridae</taxon>
        <taxon>Pentapetalae</taxon>
        <taxon>rosids</taxon>
        <taxon>fabids</taxon>
        <taxon>Malpighiales</taxon>
        <taxon>Linaceae</taxon>
        <taxon>Linum</taxon>
    </lineage>
</organism>
<accession>A0AAV2DWH7</accession>
<gene>
    <name evidence="2" type="ORF">LTRI10_LOCUS19582</name>
</gene>
<dbReference type="AlphaFoldDB" id="A0AAV2DWH7"/>
<feature type="region of interest" description="Disordered" evidence="1">
    <location>
        <begin position="1"/>
        <end position="71"/>
    </location>
</feature>
<name>A0AAV2DWH7_9ROSI</name>
<proteinExistence type="predicted"/>
<evidence type="ECO:0000313" key="3">
    <source>
        <dbReference type="Proteomes" id="UP001497516"/>
    </source>
</evidence>